<dbReference type="PIRSF" id="PIRSF036407">
    <property type="entry name" value="Selenphspht_syn"/>
    <property type="match status" value="1"/>
</dbReference>
<dbReference type="Proteomes" id="UP001144297">
    <property type="component" value="Unassembled WGS sequence"/>
</dbReference>
<keyword evidence="5" id="KW-0711">Selenium</keyword>
<dbReference type="PANTHER" id="PTHR10256:SF0">
    <property type="entry name" value="INACTIVE SELENIDE, WATER DIKINASE-LIKE PROTEIN-RELATED"/>
    <property type="match status" value="1"/>
</dbReference>
<evidence type="ECO:0000256" key="4">
    <source>
        <dbReference type="ARBA" id="ARBA00022840"/>
    </source>
</evidence>
<dbReference type="AlphaFoldDB" id="A0A9W6LLW6"/>
<evidence type="ECO:0000313" key="8">
    <source>
        <dbReference type="EMBL" id="GLI54275.1"/>
    </source>
</evidence>
<keyword evidence="2" id="KW-0547">Nucleotide-binding</keyword>
<dbReference type="CDD" id="cd02195">
    <property type="entry name" value="SelD"/>
    <property type="match status" value="1"/>
</dbReference>
<dbReference type="InterPro" id="IPR036676">
    <property type="entry name" value="PurM-like_C_sf"/>
</dbReference>
<dbReference type="Gene3D" id="3.90.650.10">
    <property type="entry name" value="PurM-like C-terminal domain"/>
    <property type="match status" value="1"/>
</dbReference>
<keyword evidence="9" id="KW-1185">Reference proteome</keyword>
<organism evidence="8 9">
    <name type="scientific">Thermodesulfovibrio yellowstonii</name>
    <dbReference type="NCBI Taxonomy" id="28262"/>
    <lineage>
        <taxon>Bacteria</taxon>
        <taxon>Pseudomonadati</taxon>
        <taxon>Nitrospirota</taxon>
        <taxon>Thermodesulfovibrionia</taxon>
        <taxon>Thermodesulfovibrionales</taxon>
        <taxon>Thermodesulfovibrionaceae</taxon>
        <taxon>Thermodesulfovibrio</taxon>
    </lineage>
</organism>
<dbReference type="InterPro" id="IPR004536">
    <property type="entry name" value="SPS/SelD"/>
</dbReference>
<dbReference type="Pfam" id="PF00586">
    <property type="entry name" value="AIRS"/>
    <property type="match status" value="1"/>
</dbReference>
<dbReference type="InterPro" id="IPR010918">
    <property type="entry name" value="PurM-like_C_dom"/>
</dbReference>
<evidence type="ECO:0000313" key="9">
    <source>
        <dbReference type="Proteomes" id="UP001144297"/>
    </source>
</evidence>
<dbReference type="GO" id="GO:0005524">
    <property type="term" value="F:ATP binding"/>
    <property type="evidence" value="ECO:0007669"/>
    <property type="project" value="UniProtKB-KW"/>
</dbReference>
<keyword evidence="3" id="KW-0418">Kinase</keyword>
<dbReference type="GO" id="GO:0016260">
    <property type="term" value="P:selenocysteine biosynthetic process"/>
    <property type="evidence" value="ECO:0007669"/>
    <property type="project" value="TreeGrafter"/>
</dbReference>
<gene>
    <name evidence="8" type="primary">selD</name>
    <name evidence="8" type="ORF">TISLANDTSLP1_19680</name>
</gene>
<evidence type="ECO:0000256" key="5">
    <source>
        <dbReference type="ARBA" id="ARBA00023266"/>
    </source>
</evidence>
<reference evidence="8" key="1">
    <citation type="submission" date="2022-12" db="EMBL/GenBank/DDBJ databases">
        <title>Reference genome sequencing for broad-spectrum identification of bacterial and archaeal isolates by mass spectrometry.</title>
        <authorList>
            <person name="Sekiguchi Y."/>
            <person name="Tourlousse D.M."/>
        </authorList>
    </citation>
    <scope>NUCLEOTIDE SEQUENCE</scope>
    <source>
        <strain evidence="8">TSL-P1</strain>
    </source>
</reference>
<dbReference type="FunFam" id="3.90.650.10:FF:000004">
    <property type="entry name" value="Selenide, water dikinase"/>
    <property type="match status" value="1"/>
</dbReference>
<name>A0A9W6LLW6_9BACT</name>
<dbReference type="Pfam" id="PF02769">
    <property type="entry name" value="AIRS_C"/>
    <property type="match status" value="1"/>
</dbReference>
<accession>A0A9W6LLW6</accession>
<dbReference type="NCBIfam" id="TIGR00476">
    <property type="entry name" value="selD"/>
    <property type="match status" value="1"/>
</dbReference>
<dbReference type="EMBL" id="BSDX01000001">
    <property type="protein sequence ID" value="GLI54275.1"/>
    <property type="molecule type" value="Genomic_DNA"/>
</dbReference>
<proteinExistence type="predicted"/>
<keyword evidence="4" id="KW-0067">ATP-binding</keyword>
<dbReference type="InterPro" id="IPR036921">
    <property type="entry name" value="PurM-like_N_sf"/>
</dbReference>
<dbReference type="GO" id="GO:0004756">
    <property type="term" value="F:selenide, water dikinase activity"/>
    <property type="evidence" value="ECO:0007669"/>
    <property type="project" value="TreeGrafter"/>
</dbReference>
<dbReference type="SUPFAM" id="SSF56042">
    <property type="entry name" value="PurM C-terminal domain-like"/>
    <property type="match status" value="1"/>
</dbReference>
<comment type="caution">
    <text evidence="8">The sequence shown here is derived from an EMBL/GenBank/DDBJ whole genome shotgun (WGS) entry which is preliminary data.</text>
</comment>
<evidence type="ECO:0000259" key="6">
    <source>
        <dbReference type="Pfam" id="PF00586"/>
    </source>
</evidence>
<evidence type="ECO:0000256" key="1">
    <source>
        <dbReference type="ARBA" id="ARBA00022679"/>
    </source>
</evidence>
<sequence length="284" mass="30157">MQSVDFFTPIVDNPYDFGQIAVANALSDIYAVGAKPILALNIVCFPINEMDKSILREILKGGADKLSEAEALMIGGHSIDDPEIKYGIAATGIVHPDRFVTNKGAKTGDVLILTKPIGTGILSTALKGKLLDHDTAKILTQTMALLNKTASEVMMNIGVNACTDITGFGLLGHALELAKSSKVTIKLWKNKVPLLPRVYEFASMGIVPAGGRRNVNYCSKLVEIGNTDPITLDILSDPQTSGGLLISVPSDRTDTLISRLNSSGIQSAIIGEIIEKSSGKIILA</sequence>
<keyword evidence="1" id="KW-0808">Transferase</keyword>
<evidence type="ECO:0000256" key="3">
    <source>
        <dbReference type="ARBA" id="ARBA00022777"/>
    </source>
</evidence>
<feature type="domain" description="PurM-like C-terminal" evidence="7">
    <location>
        <begin position="106"/>
        <end position="282"/>
    </location>
</feature>
<dbReference type="NCBIfam" id="NF002098">
    <property type="entry name" value="PRK00943.1"/>
    <property type="match status" value="1"/>
</dbReference>
<evidence type="ECO:0000259" key="7">
    <source>
        <dbReference type="Pfam" id="PF02769"/>
    </source>
</evidence>
<dbReference type="PANTHER" id="PTHR10256">
    <property type="entry name" value="SELENIDE, WATER DIKINASE"/>
    <property type="match status" value="1"/>
</dbReference>
<dbReference type="SUPFAM" id="SSF55326">
    <property type="entry name" value="PurM N-terminal domain-like"/>
    <property type="match status" value="1"/>
</dbReference>
<feature type="domain" description="PurM-like N-terminal" evidence="6">
    <location>
        <begin position="3"/>
        <end position="94"/>
    </location>
</feature>
<dbReference type="Gene3D" id="3.30.1330.10">
    <property type="entry name" value="PurM-like, N-terminal domain"/>
    <property type="match status" value="1"/>
</dbReference>
<dbReference type="InterPro" id="IPR016188">
    <property type="entry name" value="PurM-like_N"/>
</dbReference>
<dbReference type="GO" id="GO:0005737">
    <property type="term" value="C:cytoplasm"/>
    <property type="evidence" value="ECO:0007669"/>
    <property type="project" value="TreeGrafter"/>
</dbReference>
<evidence type="ECO:0000256" key="2">
    <source>
        <dbReference type="ARBA" id="ARBA00022741"/>
    </source>
</evidence>
<protein>
    <submittedName>
        <fullName evidence="8">Selenide,water dikinase SelD</fullName>
    </submittedName>
</protein>